<dbReference type="EMBL" id="FMVJ01000006">
    <property type="protein sequence ID" value="SCY82110.1"/>
    <property type="molecule type" value="Genomic_DNA"/>
</dbReference>
<name>A0A1G5J2B3_9HYPH</name>
<dbReference type="InterPro" id="IPR006016">
    <property type="entry name" value="UspA"/>
</dbReference>
<reference evidence="4" key="1">
    <citation type="submission" date="2016-10" db="EMBL/GenBank/DDBJ databases">
        <authorList>
            <person name="Varghese N."/>
            <person name="Submissions S."/>
        </authorList>
    </citation>
    <scope>NUCLEOTIDE SEQUENCE [LARGE SCALE GENOMIC DNA]</scope>
    <source>
        <strain evidence="4">CGMCC 1.7666</strain>
    </source>
</reference>
<keyword evidence="4" id="KW-1185">Reference proteome</keyword>
<dbReference type="PANTHER" id="PTHR46268">
    <property type="entry name" value="STRESS RESPONSE PROTEIN NHAX"/>
    <property type="match status" value="1"/>
</dbReference>
<dbReference type="STRING" id="549386.SAMN02927923_02445"/>
<dbReference type="CDD" id="cd00293">
    <property type="entry name" value="USP-like"/>
    <property type="match status" value="1"/>
</dbReference>
<proteinExistence type="inferred from homology"/>
<feature type="domain" description="UspA" evidence="2">
    <location>
        <begin position="221"/>
        <end position="268"/>
    </location>
</feature>
<dbReference type="Proteomes" id="UP000199569">
    <property type="component" value="Unassembled WGS sequence"/>
</dbReference>
<evidence type="ECO:0000313" key="4">
    <source>
        <dbReference type="Proteomes" id="UP000199569"/>
    </source>
</evidence>
<dbReference type="OrthoDB" id="9804721at2"/>
<dbReference type="PANTHER" id="PTHR46268:SF15">
    <property type="entry name" value="UNIVERSAL STRESS PROTEIN HP_0031"/>
    <property type="match status" value="1"/>
</dbReference>
<evidence type="ECO:0000256" key="1">
    <source>
        <dbReference type="ARBA" id="ARBA00008791"/>
    </source>
</evidence>
<sequence length="279" mass="30061">MNIQDLVVHVPPHGDGPDHGVKLAFDLAKHQGAYVTALISEVRLSSLDNPSATSEADERLRQEFNERSRHQAQRLAHAVSAAAEAGGIRHEVVIEPAFSYQVGQVFADYLRVRALGIIGVNGALEGETRLMVETALFETGRPLLLIPPTSSTLGNDKVMVAWDATPAAVHAVTAAMPFLQAAREVVVAHVTDDKAFQRGRSGIELCHHLSRHGVQTQFAPVQRGQGNVADALLEAARAHDVDLLAMGAYAHSALRRLIFGSATRGIFERSLSLPILMAN</sequence>
<dbReference type="AlphaFoldDB" id="A0A1G5J2B3"/>
<evidence type="ECO:0000259" key="2">
    <source>
        <dbReference type="Pfam" id="PF00582"/>
    </source>
</evidence>
<dbReference type="RefSeq" id="WP_091134732.1">
    <property type="nucleotide sequence ID" value="NZ_FMVJ01000006.1"/>
</dbReference>
<evidence type="ECO:0000313" key="3">
    <source>
        <dbReference type="EMBL" id="SCY82110.1"/>
    </source>
</evidence>
<comment type="similarity">
    <text evidence="1">Belongs to the universal stress protein A family.</text>
</comment>
<protein>
    <submittedName>
        <fullName evidence="3">Universal stress protein family protein</fullName>
    </submittedName>
</protein>
<gene>
    <name evidence="3" type="ORF">SAMN02927923_02445</name>
</gene>
<dbReference type="Gene3D" id="3.40.50.12370">
    <property type="match status" value="1"/>
</dbReference>
<dbReference type="SUPFAM" id="SSF52402">
    <property type="entry name" value="Adenine nucleotide alpha hydrolases-like"/>
    <property type="match status" value="1"/>
</dbReference>
<accession>A0A1G5J2B3</accession>
<organism evidence="3 4">
    <name type="scientific">Microvirga guangxiensis</name>
    <dbReference type="NCBI Taxonomy" id="549386"/>
    <lineage>
        <taxon>Bacteria</taxon>
        <taxon>Pseudomonadati</taxon>
        <taxon>Pseudomonadota</taxon>
        <taxon>Alphaproteobacteria</taxon>
        <taxon>Hyphomicrobiales</taxon>
        <taxon>Methylobacteriaceae</taxon>
        <taxon>Microvirga</taxon>
    </lineage>
</organism>
<dbReference type="Pfam" id="PF00582">
    <property type="entry name" value="Usp"/>
    <property type="match status" value="1"/>
</dbReference>